<dbReference type="HOGENOM" id="CLU_1616247_0_0_11"/>
<dbReference type="PATRIC" id="fig|1224163.3.peg.1992"/>
<dbReference type="RefSeq" id="WP_020935381.1">
    <property type="nucleotide sequence ID" value="NC_021915.1"/>
</dbReference>
<proteinExistence type="predicted"/>
<protein>
    <submittedName>
        <fullName evidence="1">Uncharacterized protein</fullName>
    </submittedName>
</protein>
<dbReference type="KEGG" id="cmd:B841_09880"/>
<dbReference type="Proteomes" id="UP000015388">
    <property type="component" value="Chromosome"/>
</dbReference>
<name>S5TL77_9CORY</name>
<sequence length="164" mass="17623">MQNTTIPDWVAAEIAAGRTELQPLLDRAPFPTAAVRTVAESGDFHITGGHVARISRPRLGTWFPQHEPRLTDAGAGAWALPVTVTAELLDGAVVPVPRAVAGLLGVPRHYQRTLTSELGGQLVHLGERDAITGPIDRFLAALNARAGERVELVFDPAGRFTVRR</sequence>
<evidence type="ECO:0000313" key="2">
    <source>
        <dbReference type="Proteomes" id="UP000015388"/>
    </source>
</evidence>
<organism evidence="1 2">
    <name type="scientific">Corynebacterium maris DSM 45190</name>
    <dbReference type="NCBI Taxonomy" id="1224163"/>
    <lineage>
        <taxon>Bacteria</taxon>
        <taxon>Bacillati</taxon>
        <taxon>Actinomycetota</taxon>
        <taxon>Actinomycetes</taxon>
        <taxon>Mycobacteriales</taxon>
        <taxon>Corynebacteriaceae</taxon>
        <taxon>Corynebacterium</taxon>
    </lineage>
</organism>
<evidence type="ECO:0000313" key="1">
    <source>
        <dbReference type="EMBL" id="AGS35448.1"/>
    </source>
</evidence>
<dbReference type="eggNOG" id="ENOG5032ACC">
    <property type="taxonomic scope" value="Bacteria"/>
</dbReference>
<dbReference type="EMBL" id="CP003924">
    <property type="protein sequence ID" value="AGS35448.1"/>
    <property type="molecule type" value="Genomic_DNA"/>
</dbReference>
<accession>S5TL77</accession>
<gene>
    <name evidence="1" type="ORF">B841_09880</name>
</gene>
<dbReference type="AlphaFoldDB" id="S5TL77"/>
<reference evidence="1 2" key="1">
    <citation type="submission" date="2012-11" db="EMBL/GenBank/DDBJ databases">
        <title>The complete genome sequence of Corynebacterium maris Coryn-1 (=DSM 45190).</title>
        <authorList>
            <person name="Schaffert L."/>
            <person name="Albersmeier A."/>
            <person name="Kalinowski J."/>
            <person name="Ruckert C."/>
        </authorList>
    </citation>
    <scope>NUCLEOTIDE SEQUENCE [LARGE SCALE GENOMIC DNA]</scope>
    <source>
        <strain evidence="2">Coryn-1</strain>
    </source>
</reference>
<keyword evidence="2" id="KW-1185">Reference proteome</keyword>
<dbReference type="OrthoDB" id="4408397at2"/>